<dbReference type="RefSeq" id="XP_012656034.1">
    <property type="nucleotide sequence ID" value="XM_012800580.1"/>
</dbReference>
<name>W7X4X5_TETTS</name>
<dbReference type="Proteomes" id="UP000009168">
    <property type="component" value="Unassembled WGS sequence"/>
</dbReference>
<protein>
    <submittedName>
        <fullName evidence="1">Uncharacterized protein</fullName>
    </submittedName>
</protein>
<evidence type="ECO:0000313" key="1">
    <source>
        <dbReference type="EMBL" id="EWS71428.1"/>
    </source>
</evidence>
<proteinExistence type="predicted"/>
<dbReference type="KEGG" id="tet:TTHERM_001232203"/>
<dbReference type="AlphaFoldDB" id="W7X4X5"/>
<dbReference type="InParanoid" id="W7X4X5"/>
<gene>
    <name evidence="1" type="ORF">TTHERM_001232203</name>
</gene>
<sequence>MVEQNGKRRFQIQYRMIYLPPYHPQHSPIEFAWVKSKTQEVRIPLIKLNSYSIQLFSMFDALKNFNSTKSKKCN</sequence>
<accession>W7X4X5</accession>
<reference evidence="2" key="1">
    <citation type="journal article" date="2006" name="PLoS Biol.">
        <title>Macronuclear genome sequence of the ciliate Tetrahymena thermophila, a model eukaryote.</title>
        <authorList>
            <person name="Eisen J.A."/>
            <person name="Coyne R.S."/>
            <person name="Wu M."/>
            <person name="Wu D."/>
            <person name="Thiagarajan M."/>
            <person name="Wortman J.R."/>
            <person name="Badger J.H."/>
            <person name="Ren Q."/>
            <person name="Amedeo P."/>
            <person name="Jones K.M."/>
            <person name="Tallon L.J."/>
            <person name="Delcher A.L."/>
            <person name="Salzberg S.L."/>
            <person name="Silva J.C."/>
            <person name="Haas B.J."/>
            <person name="Majoros W.H."/>
            <person name="Farzad M."/>
            <person name="Carlton J.M."/>
            <person name="Smith R.K. Jr."/>
            <person name="Garg J."/>
            <person name="Pearlman R.E."/>
            <person name="Karrer K.M."/>
            <person name="Sun L."/>
            <person name="Manning G."/>
            <person name="Elde N.C."/>
            <person name="Turkewitz A.P."/>
            <person name="Asai D.J."/>
            <person name="Wilkes D.E."/>
            <person name="Wang Y."/>
            <person name="Cai H."/>
            <person name="Collins K."/>
            <person name="Stewart B.A."/>
            <person name="Lee S.R."/>
            <person name="Wilamowska K."/>
            <person name="Weinberg Z."/>
            <person name="Ruzzo W.L."/>
            <person name="Wloga D."/>
            <person name="Gaertig J."/>
            <person name="Frankel J."/>
            <person name="Tsao C.-C."/>
            <person name="Gorovsky M.A."/>
            <person name="Keeling P.J."/>
            <person name="Waller R.F."/>
            <person name="Patron N.J."/>
            <person name="Cherry J.M."/>
            <person name="Stover N.A."/>
            <person name="Krieger C.J."/>
            <person name="del Toro C."/>
            <person name="Ryder H.F."/>
            <person name="Williamson S.C."/>
            <person name="Barbeau R.A."/>
            <person name="Hamilton E.P."/>
            <person name="Orias E."/>
        </authorList>
    </citation>
    <scope>NUCLEOTIDE SEQUENCE [LARGE SCALE GENOMIC DNA]</scope>
    <source>
        <strain evidence="2">SB210</strain>
    </source>
</reference>
<organism evidence="1 2">
    <name type="scientific">Tetrahymena thermophila (strain SB210)</name>
    <dbReference type="NCBI Taxonomy" id="312017"/>
    <lineage>
        <taxon>Eukaryota</taxon>
        <taxon>Sar</taxon>
        <taxon>Alveolata</taxon>
        <taxon>Ciliophora</taxon>
        <taxon>Intramacronucleata</taxon>
        <taxon>Oligohymenophorea</taxon>
        <taxon>Hymenostomatida</taxon>
        <taxon>Tetrahymenina</taxon>
        <taxon>Tetrahymenidae</taxon>
        <taxon>Tetrahymena</taxon>
    </lineage>
</organism>
<dbReference type="EMBL" id="GG662327">
    <property type="protein sequence ID" value="EWS71428.1"/>
    <property type="molecule type" value="Genomic_DNA"/>
</dbReference>
<keyword evidence="2" id="KW-1185">Reference proteome</keyword>
<evidence type="ECO:0000313" key="2">
    <source>
        <dbReference type="Proteomes" id="UP000009168"/>
    </source>
</evidence>
<dbReference type="GeneID" id="24441983"/>